<comment type="caution">
    <text evidence="2">The sequence shown here is derived from an EMBL/GenBank/DDBJ whole genome shotgun (WGS) entry which is preliminary data.</text>
</comment>
<evidence type="ECO:0000313" key="2">
    <source>
        <dbReference type="EMBL" id="KAK2099702.1"/>
    </source>
</evidence>
<dbReference type="Proteomes" id="UP001266305">
    <property type="component" value="Unassembled WGS sequence"/>
</dbReference>
<name>A0ABQ9URL8_SAGOE</name>
<accession>A0ABQ9URL8</accession>
<feature type="non-terminal residue" evidence="2">
    <location>
        <position position="58"/>
    </location>
</feature>
<feature type="compositionally biased region" description="Basic and acidic residues" evidence="1">
    <location>
        <begin position="23"/>
        <end position="33"/>
    </location>
</feature>
<gene>
    <name evidence="2" type="ORF">P7K49_021050</name>
</gene>
<dbReference type="EMBL" id="JASSZA010000010">
    <property type="protein sequence ID" value="KAK2099702.1"/>
    <property type="molecule type" value="Genomic_DNA"/>
</dbReference>
<reference evidence="2 3" key="1">
    <citation type="submission" date="2023-05" db="EMBL/GenBank/DDBJ databases">
        <title>B98-5 Cell Line De Novo Hybrid Assembly: An Optical Mapping Approach.</title>
        <authorList>
            <person name="Kananen K."/>
            <person name="Auerbach J.A."/>
            <person name="Kautto E."/>
            <person name="Blachly J.S."/>
        </authorList>
    </citation>
    <scope>NUCLEOTIDE SEQUENCE [LARGE SCALE GENOMIC DNA]</scope>
    <source>
        <strain evidence="2">B95-8</strain>
        <tissue evidence="2">Cell line</tissue>
    </source>
</reference>
<proteinExistence type="predicted"/>
<feature type="non-terminal residue" evidence="2">
    <location>
        <position position="1"/>
    </location>
</feature>
<keyword evidence="3" id="KW-1185">Reference proteome</keyword>
<evidence type="ECO:0000313" key="3">
    <source>
        <dbReference type="Proteomes" id="UP001266305"/>
    </source>
</evidence>
<evidence type="ECO:0000256" key="1">
    <source>
        <dbReference type="SAM" id="MobiDB-lite"/>
    </source>
</evidence>
<protein>
    <submittedName>
        <fullName evidence="2">Uncharacterized protein</fullName>
    </submittedName>
</protein>
<sequence length="58" mass="6311">CGENKSRGQGELALEQNWEPVDLEARSTSDTDGPKPFPGLNEEAEPTRDDNCFGATVM</sequence>
<organism evidence="2 3">
    <name type="scientific">Saguinus oedipus</name>
    <name type="common">Cotton-top tamarin</name>
    <name type="synonym">Oedipomidas oedipus</name>
    <dbReference type="NCBI Taxonomy" id="9490"/>
    <lineage>
        <taxon>Eukaryota</taxon>
        <taxon>Metazoa</taxon>
        <taxon>Chordata</taxon>
        <taxon>Craniata</taxon>
        <taxon>Vertebrata</taxon>
        <taxon>Euteleostomi</taxon>
        <taxon>Mammalia</taxon>
        <taxon>Eutheria</taxon>
        <taxon>Euarchontoglires</taxon>
        <taxon>Primates</taxon>
        <taxon>Haplorrhini</taxon>
        <taxon>Platyrrhini</taxon>
        <taxon>Cebidae</taxon>
        <taxon>Callitrichinae</taxon>
        <taxon>Saguinus</taxon>
    </lineage>
</organism>
<feature type="region of interest" description="Disordered" evidence="1">
    <location>
        <begin position="1"/>
        <end position="58"/>
    </location>
</feature>